<dbReference type="GO" id="GO:0030955">
    <property type="term" value="F:potassium ion binding"/>
    <property type="evidence" value="ECO:0007669"/>
    <property type="project" value="InterPro"/>
</dbReference>
<dbReference type="InterPro" id="IPR040442">
    <property type="entry name" value="Pyrv_kinase-like_dom_sf"/>
</dbReference>
<dbReference type="NCBIfam" id="NF011314">
    <property type="entry name" value="PRK14725.1"/>
    <property type="match status" value="1"/>
</dbReference>
<evidence type="ECO:0000256" key="2">
    <source>
        <dbReference type="ARBA" id="ARBA00008663"/>
    </source>
</evidence>
<dbReference type="Proteomes" id="UP000623608">
    <property type="component" value="Unassembled WGS sequence"/>
</dbReference>
<dbReference type="PANTHER" id="PTHR11817">
    <property type="entry name" value="PYRUVATE KINASE"/>
    <property type="match status" value="1"/>
</dbReference>
<dbReference type="GO" id="GO:0000287">
    <property type="term" value="F:magnesium ion binding"/>
    <property type="evidence" value="ECO:0007669"/>
    <property type="project" value="InterPro"/>
</dbReference>
<evidence type="ECO:0000256" key="6">
    <source>
        <dbReference type="ARBA" id="ARBA00022741"/>
    </source>
</evidence>
<proteinExistence type="inferred from homology"/>
<dbReference type="EC" id="2.7.1.40" evidence="3"/>
<keyword evidence="6" id="KW-0547">Nucleotide-binding</keyword>
<organism evidence="13 14">
    <name type="scientific">Paractinoplanes tereljensis</name>
    <dbReference type="NCBI Taxonomy" id="571912"/>
    <lineage>
        <taxon>Bacteria</taxon>
        <taxon>Bacillati</taxon>
        <taxon>Actinomycetota</taxon>
        <taxon>Actinomycetes</taxon>
        <taxon>Micromonosporales</taxon>
        <taxon>Micromonosporaceae</taxon>
        <taxon>Paractinoplanes</taxon>
    </lineage>
</organism>
<name>A0A919TRX4_9ACTN</name>
<keyword evidence="7 13" id="KW-0418">Kinase</keyword>
<keyword evidence="4" id="KW-0808">Transferase</keyword>
<protein>
    <recommendedName>
        <fullName evidence="3">pyruvate kinase</fullName>
        <ecNumber evidence="3">2.7.1.40</ecNumber>
    </recommendedName>
</protein>
<dbReference type="GO" id="GO:0005524">
    <property type="term" value="F:ATP binding"/>
    <property type="evidence" value="ECO:0007669"/>
    <property type="project" value="UniProtKB-KW"/>
</dbReference>
<evidence type="ECO:0000313" key="13">
    <source>
        <dbReference type="EMBL" id="GIF18815.1"/>
    </source>
</evidence>
<dbReference type="InterPro" id="IPR015793">
    <property type="entry name" value="Pyrv_Knase_brl"/>
</dbReference>
<feature type="domain" description="Pyruvate kinase barrel" evidence="12">
    <location>
        <begin position="130"/>
        <end position="209"/>
    </location>
</feature>
<evidence type="ECO:0000259" key="12">
    <source>
        <dbReference type="Pfam" id="PF00224"/>
    </source>
</evidence>
<evidence type="ECO:0000256" key="3">
    <source>
        <dbReference type="ARBA" id="ARBA00012142"/>
    </source>
</evidence>
<evidence type="ECO:0000256" key="7">
    <source>
        <dbReference type="ARBA" id="ARBA00022777"/>
    </source>
</evidence>
<comment type="pathway">
    <text evidence="1">Carbohydrate degradation; glycolysis; pyruvate from D-glyceraldehyde 3-phosphate: step 5/5.</text>
</comment>
<evidence type="ECO:0000256" key="11">
    <source>
        <dbReference type="ARBA" id="ARBA00023317"/>
    </source>
</evidence>
<keyword evidence="5" id="KW-0479">Metal-binding</keyword>
<keyword evidence="8" id="KW-0067">ATP-binding</keyword>
<evidence type="ECO:0000256" key="5">
    <source>
        <dbReference type="ARBA" id="ARBA00022723"/>
    </source>
</evidence>
<evidence type="ECO:0000256" key="10">
    <source>
        <dbReference type="ARBA" id="ARBA00023152"/>
    </source>
</evidence>
<dbReference type="EMBL" id="BOMY01000010">
    <property type="protein sequence ID" value="GIF18815.1"/>
    <property type="molecule type" value="Genomic_DNA"/>
</dbReference>
<evidence type="ECO:0000256" key="8">
    <source>
        <dbReference type="ARBA" id="ARBA00022840"/>
    </source>
</evidence>
<dbReference type="Gene3D" id="3.20.20.60">
    <property type="entry name" value="Phosphoenolpyruvate-binding domains"/>
    <property type="match status" value="2"/>
</dbReference>
<dbReference type="Pfam" id="PF00224">
    <property type="entry name" value="PK"/>
    <property type="match status" value="2"/>
</dbReference>
<reference evidence="13" key="1">
    <citation type="submission" date="2021-01" db="EMBL/GenBank/DDBJ databases">
        <title>Whole genome shotgun sequence of Actinoplanes tereljensis NBRC 105297.</title>
        <authorList>
            <person name="Komaki H."/>
            <person name="Tamura T."/>
        </authorList>
    </citation>
    <scope>NUCLEOTIDE SEQUENCE</scope>
    <source>
        <strain evidence="13">NBRC 105297</strain>
    </source>
</reference>
<keyword evidence="14" id="KW-1185">Reference proteome</keyword>
<dbReference type="AlphaFoldDB" id="A0A919TRX4"/>
<evidence type="ECO:0000256" key="4">
    <source>
        <dbReference type="ARBA" id="ARBA00022679"/>
    </source>
</evidence>
<dbReference type="SUPFAM" id="SSF50800">
    <property type="entry name" value="PK beta-barrel domain-like"/>
    <property type="match status" value="1"/>
</dbReference>
<keyword evidence="9" id="KW-0460">Magnesium</keyword>
<evidence type="ECO:0000313" key="14">
    <source>
        <dbReference type="Proteomes" id="UP000623608"/>
    </source>
</evidence>
<evidence type="ECO:0000256" key="1">
    <source>
        <dbReference type="ARBA" id="ARBA00004997"/>
    </source>
</evidence>
<comment type="similarity">
    <text evidence="2">Belongs to the pyruvate kinase family.</text>
</comment>
<comment type="caution">
    <text evidence="13">The sequence shown here is derived from an EMBL/GenBank/DDBJ whole genome shotgun (WGS) entry which is preliminary data.</text>
</comment>
<dbReference type="InterPro" id="IPR001697">
    <property type="entry name" value="Pyr_Knase"/>
</dbReference>
<accession>A0A919TRX4</accession>
<evidence type="ECO:0000256" key="9">
    <source>
        <dbReference type="ARBA" id="ARBA00022842"/>
    </source>
</evidence>
<dbReference type="GO" id="GO:0004743">
    <property type="term" value="F:pyruvate kinase activity"/>
    <property type="evidence" value="ECO:0007669"/>
    <property type="project" value="UniProtKB-EC"/>
</dbReference>
<dbReference type="GO" id="GO:0016301">
    <property type="term" value="F:kinase activity"/>
    <property type="evidence" value="ECO:0007669"/>
    <property type="project" value="UniProtKB-KW"/>
</dbReference>
<keyword evidence="11 13" id="KW-0670">Pyruvate</keyword>
<feature type="domain" description="Pyruvate kinase barrel" evidence="12">
    <location>
        <begin position="328"/>
        <end position="568"/>
    </location>
</feature>
<dbReference type="InterPro" id="IPR015813">
    <property type="entry name" value="Pyrv/PenolPyrv_kinase-like_dom"/>
</dbReference>
<dbReference type="InterPro" id="IPR011037">
    <property type="entry name" value="Pyrv_Knase-like_insert_dom_sf"/>
</dbReference>
<gene>
    <name evidence="13" type="ORF">Ate02nite_15450</name>
</gene>
<keyword evidence="10" id="KW-0324">Glycolysis</keyword>
<sequence>MQQSLDMLIARLDTLLDDLSDAEAAQSVAIAAVAPQHRAGAVNLVHYTTLRRRDRRELQNDLMDIGATSLATAEANVQAKVHAGRNVLAALRGDTGPWNLDAINSALDGGDAILKANSDALFGPMRPDRPTRIMVTFPSEAADDPRLVTALVDAGMDVARVNCAHDEPAAWQRMAANVRAAATTAGRSVRVSMDLPGPKLRTGPILDGPAVGRARVTRDESGHVLAPAGLWLTPAHHPASPPAPAAPARHPALAVHVDEAWLSARGPGDVITLHDTRGPERTFTVTTVSPDGVLAQGHHNTYLDNGAKLWCSDSATTAGGIPPVIRRLTLNTGQQLVLTTDLAPSHMASVGHLTRLGCTLAEAIAALRPGDPVLFDDGRIAAVVESVEPGEATVRITQAQPGGSHLGAEKGINLPDTVLALTALTPEDDSHLPFIAAHADMVAVSFIRTAGDVEHVLDRLHAANADHLGLVLKIETRQGFENLPAIMLVAMRHPRVAVMIARGDLAVEIGFERLAEVPRQILALCEAAHVPVIWATQVLETLAKTGQPARAEITDAAAGERADCVMLNKGPHITDAIRTLDDILARMSEVQTKSRTLMRHIHSWDVR</sequence>
<dbReference type="SUPFAM" id="SSF51621">
    <property type="entry name" value="Phosphoenolpyruvate/pyruvate domain"/>
    <property type="match status" value="1"/>
</dbReference>